<evidence type="ECO:0000313" key="1">
    <source>
        <dbReference type="EMBL" id="SVD64763.1"/>
    </source>
</evidence>
<proteinExistence type="predicted"/>
<sequence>MKIEMTKSEIDRYWKERRERVAKRVKALEAKGNLMTSEIEKYQEDLDEILKHGSYK</sequence>
<organism evidence="1">
    <name type="scientific">marine metagenome</name>
    <dbReference type="NCBI Taxonomy" id="408172"/>
    <lineage>
        <taxon>unclassified sequences</taxon>
        <taxon>metagenomes</taxon>
        <taxon>ecological metagenomes</taxon>
    </lineage>
</organism>
<accession>A0A382X1A9</accession>
<dbReference type="EMBL" id="UINC01164100">
    <property type="protein sequence ID" value="SVD64763.1"/>
    <property type="molecule type" value="Genomic_DNA"/>
</dbReference>
<gene>
    <name evidence="1" type="ORF">METZ01_LOCUS417617</name>
</gene>
<dbReference type="AlphaFoldDB" id="A0A382X1A9"/>
<reference evidence="1" key="1">
    <citation type="submission" date="2018-05" db="EMBL/GenBank/DDBJ databases">
        <authorList>
            <person name="Lanie J.A."/>
            <person name="Ng W.-L."/>
            <person name="Kazmierczak K.M."/>
            <person name="Andrzejewski T.M."/>
            <person name="Davidsen T.M."/>
            <person name="Wayne K.J."/>
            <person name="Tettelin H."/>
            <person name="Glass J.I."/>
            <person name="Rusch D."/>
            <person name="Podicherti R."/>
            <person name="Tsui H.-C.T."/>
            <person name="Winkler M.E."/>
        </authorList>
    </citation>
    <scope>NUCLEOTIDE SEQUENCE</scope>
</reference>
<protein>
    <submittedName>
        <fullName evidence="1">Uncharacterized protein</fullName>
    </submittedName>
</protein>
<name>A0A382X1A9_9ZZZZ</name>